<dbReference type="AlphaFoldDB" id="A0A841GWR7"/>
<sequence>MAPDTPRHPAGNDAGFSAAELLVVLAALAALATVYMALQRAPEIYTVESAAQRLAAEIERARAEAVAREGEALIAVLPDGRFAARVGDAGSLSVTGTPSEEWESLPDGMGWGAGEAGTDPLGRPAGPLPAQVYCGADGECSPPAPWAVYTLRSDREPHRVAAVTLDAAGSVEVWAWAAGTGSWTAVAR</sequence>
<name>A0A841GWR7_9BACT</name>
<evidence type="ECO:0000256" key="2">
    <source>
        <dbReference type="SAM" id="Phobius"/>
    </source>
</evidence>
<organism evidence="3 4">
    <name type="scientific">Longimicrobium terrae</name>
    <dbReference type="NCBI Taxonomy" id="1639882"/>
    <lineage>
        <taxon>Bacteria</taxon>
        <taxon>Pseudomonadati</taxon>
        <taxon>Gemmatimonadota</taxon>
        <taxon>Longimicrobiia</taxon>
        <taxon>Longimicrobiales</taxon>
        <taxon>Longimicrobiaceae</taxon>
        <taxon>Longimicrobium</taxon>
    </lineage>
</organism>
<keyword evidence="2" id="KW-1133">Transmembrane helix</keyword>
<dbReference type="NCBIfam" id="TIGR02532">
    <property type="entry name" value="IV_pilin_GFxxxE"/>
    <property type="match status" value="1"/>
</dbReference>
<keyword evidence="1" id="KW-0175">Coiled coil</keyword>
<dbReference type="RefSeq" id="WP_170035769.1">
    <property type="nucleotide sequence ID" value="NZ_JABDTL010000001.1"/>
</dbReference>
<keyword evidence="4" id="KW-1185">Reference proteome</keyword>
<evidence type="ECO:0000313" key="3">
    <source>
        <dbReference type="EMBL" id="MBB6070384.1"/>
    </source>
</evidence>
<reference evidence="3 4" key="1">
    <citation type="submission" date="2020-08" db="EMBL/GenBank/DDBJ databases">
        <title>Genomic Encyclopedia of Type Strains, Phase IV (KMG-IV): sequencing the most valuable type-strain genomes for metagenomic binning, comparative biology and taxonomic classification.</title>
        <authorList>
            <person name="Goeker M."/>
        </authorList>
    </citation>
    <scope>NUCLEOTIDE SEQUENCE [LARGE SCALE GENOMIC DNA]</scope>
    <source>
        <strain evidence="3 4">DSM 29007</strain>
    </source>
</reference>
<accession>A0A841GWR7</accession>
<dbReference type="EMBL" id="JACHIA010000004">
    <property type="protein sequence ID" value="MBB6070384.1"/>
    <property type="molecule type" value="Genomic_DNA"/>
</dbReference>
<protein>
    <submittedName>
        <fullName evidence="3">Prepilin-type N-terminal cleavage/methylation domain-containing protein</fullName>
    </submittedName>
</protein>
<feature type="transmembrane region" description="Helical" evidence="2">
    <location>
        <begin position="16"/>
        <end position="38"/>
    </location>
</feature>
<evidence type="ECO:0000313" key="4">
    <source>
        <dbReference type="Proteomes" id="UP000582837"/>
    </source>
</evidence>
<proteinExistence type="predicted"/>
<dbReference type="Proteomes" id="UP000582837">
    <property type="component" value="Unassembled WGS sequence"/>
</dbReference>
<feature type="coiled-coil region" evidence="1">
    <location>
        <begin position="44"/>
        <end position="71"/>
    </location>
</feature>
<keyword evidence="2" id="KW-0812">Transmembrane</keyword>
<dbReference type="InterPro" id="IPR012902">
    <property type="entry name" value="N_methyl_site"/>
</dbReference>
<evidence type="ECO:0000256" key="1">
    <source>
        <dbReference type="SAM" id="Coils"/>
    </source>
</evidence>
<comment type="caution">
    <text evidence="3">The sequence shown here is derived from an EMBL/GenBank/DDBJ whole genome shotgun (WGS) entry which is preliminary data.</text>
</comment>
<keyword evidence="2" id="KW-0472">Membrane</keyword>
<gene>
    <name evidence="3" type="ORF">HNQ61_002003</name>
</gene>